<dbReference type="InterPro" id="IPR029044">
    <property type="entry name" value="Nucleotide-diphossugar_trans"/>
</dbReference>
<dbReference type="Gene3D" id="3.90.550.20">
    <property type="match status" value="1"/>
</dbReference>
<proteinExistence type="predicted"/>
<dbReference type="KEGG" id="cput:CONPUDRAFT_134168"/>
<dbReference type="RefSeq" id="XP_007763500.1">
    <property type="nucleotide sequence ID" value="XM_007765310.1"/>
</dbReference>
<sequence>MRQSPSWLPVSVSFPPSRPRRPRLRRASSPSRLPPLHISSLRRRRSLVCRCIAFVAGLFAVLLVVALFGAEETHWAPSFRDSTLIFGRENLQRIWKWEIESGHYPSIAKIPERLGFTSTLFNPAVPPARAHTLVSPFTPPSDPAITQARGYGPQRIYRIPQADTPMDIAYPPRPLPGSTADLDIILEQCNFAPNDGKYVRDCLEFLRLGANLDNGRRVRKGIPDEWSYVFHETDTLAAPPPTPSTPTALKGSRLFPTGEPISNAGLVKKRGAAWEPLLDLSPPQVPKSLSNTCDPENPRIFHMFWAGPFTEKPYASLLSFLFTQRLDLHLNVEESTSVCRPQVWLWINPGPAASVPNPTAVDDMYASLKSNPWSTLFLHPRFNDVIKFKLWNTTEQLDAVPELRHEWRNMGSLFKSGGYVVNMPAGKVHNAHDEGDDNSMFNRAGSKSPTSYDRLSVILSDMVRFILCHRFGGIYLDADTLFLRDWEELWGWKGAFAYRWSYHDAYNTAVLRMNKNSALGSFLFRTAVKNGLDFHPMSISKYLDDAHLQSLLFRVPDALFDPAWLNTEGYQLDRPPAPFFTEFSDFFDTPAVDSAAPQVVGFDGFFRGAFSYHFHNFWSKPFDPSRNWPDLGPRFAESARAARAAARPNDDPDDWNDKVYDDKQDLDWSAVLKRTFEAYVRGERPNMYGEWLRW</sequence>
<organism evidence="3 4">
    <name type="scientific">Coniophora puteana (strain RWD-64-598)</name>
    <name type="common">Brown rot fungus</name>
    <dbReference type="NCBI Taxonomy" id="741705"/>
    <lineage>
        <taxon>Eukaryota</taxon>
        <taxon>Fungi</taxon>
        <taxon>Dikarya</taxon>
        <taxon>Basidiomycota</taxon>
        <taxon>Agaricomycotina</taxon>
        <taxon>Agaricomycetes</taxon>
        <taxon>Agaricomycetidae</taxon>
        <taxon>Boletales</taxon>
        <taxon>Coniophorineae</taxon>
        <taxon>Coniophoraceae</taxon>
        <taxon>Coniophora</taxon>
    </lineage>
</organism>
<evidence type="ECO:0000256" key="1">
    <source>
        <dbReference type="SAM" id="MobiDB-lite"/>
    </source>
</evidence>
<dbReference type="InterPro" id="IPR051733">
    <property type="entry name" value="WD_repeat_DCAF13/WDSOF1"/>
</dbReference>
<dbReference type="AlphaFoldDB" id="A0A5M3N5X7"/>
<keyword evidence="2" id="KW-0812">Transmembrane</keyword>
<name>A0A5M3N5X7_CONPW</name>
<protein>
    <recommendedName>
        <fullName evidence="5">Glycosyltransferase family 32 protein</fullName>
    </recommendedName>
</protein>
<evidence type="ECO:0000313" key="3">
    <source>
        <dbReference type="EMBL" id="EIW86819.1"/>
    </source>
</evidence>
<dbReference type="SUPFAM" id="SSF53448">
    <property type="entry name" value="Nucleotide-diphospho-sugar transferases"/>
    <property type="match status" value="1"/>
</dbReference>
<evidence type="ECO:0000313" key="4">
    <source>
        <dbReference type="Proteomes" id="UP000053558"/>
    </source>
</evidence>
<dbReference type="GO" id="GO:0000462">
    <property type="term" value="P:maturation of SSU-rRNA from tricistronic rRNA transcript (SSU-rRNA, 5.8S rRNA, LSU-rRNA)"/>
    <property type="evidence" value="ECO:0007669"/>
    <property type="project" value="TreeGrafter"/>
</dbReference>
<dbReference type="PANTHER" id="PTHR22851:SF1">
    <property type="entry name" value="GLYCOSYLTRANSFERASE FAMILY 32 PROTEIN"/>
    <property type="match status" value="1"/>
</dbReference>
<evidence type="ECO:0008006" key="5">
    <source>
        <dbReference type="Google" id="ProtNLM"/>
    </source>
</evidence>
<dbReference type="GO" id="GO:0032040">
    <property type="term" value="C:small-subunit processome"/>
    <property type="evidence" value="ECO:0007669"/>
    <property type="project" value="TreeGrafter"/>
</dbReference>
<comment type="caution">
    <text evidence="3">The sequence shown here is derived from an EMBL/GenBank/DDBJ whole genome shotgun (WGS) entry which is preliminary data.</text>
</comment>
<dbReference type="OrthoDB" id="108365at2759"/>
<feature type="region of interest" description="Disordered" evidence="1">
    <location>
        <begin position="1"/>
        <end position="31"/>
    </location>
</feature>
<dbReference type="Proteomes" id="UP000053558">
    <property type="component" value="Unassembled WGS sequence"/>
</dbReference>
<dbReference type="PANTHER" id="PTHR22851">
    <property type="entry name" value="U3 SMALL NUCLEOLAR RNA U3 SNORNA ASSOCIATED PROTEIN"/>
    <property type="match status" value="1"/>
</dbReference>
<dbReference type="OMA" id="ANEEPWH"/>
<keyword evidence="2" id="KW-1133">Transmembrane helix</keyword>
<keyword evidence="2" id="KW-0472">Membrane</keyword>
<dbReference type="GeneID" id="19200572"/>
<gene>
    <name evidence="3" type="ORF">CONPUDRAFT_134168</name>
</gene>
<accession>A0A5M3N5X7</accession>
<dbReference type="EMBL" id="JH711573">
    <property type="protein sequence ID" value="EIW86819.1"/>
    <property type="molecule type" value="Genomic_DNA"/>
</dbReference>
<evidence type="ECO:0000256" key="2">
    <source>
        <dbReference type="SAM" id="Phobius"/>
    </source>
</evidence>
<reference evidence="4" key="1">
    <citation type="journal article" date="2012" name="Science">
        <title>The Paleozoic origin of enzymatic lignin decomposition reconstructed from 31 fungal genomes.</title>
        <authorList>
            <person name="Floudas D."/>
            <person name="Binder M."/>
            <person name="Riley R."/>
            <person name="Barry K."/>
            <person name="Blanchette R.A."/>
            <person name="Henrissat B."/>
            <person name="Martinez A.T."/>
            <person name="Otillar R."/>
            <person name="Spatafora J.W."/>
            <person name="Yadav J.S."/>
            <person name="Aerts A."/>
            <person name="Benoit I."/>
            <person name="Boyd A."/>
            <person name="Carlson A."/>
            <person name="Copeland A."/>
            <person name="Coutinho P.M."/>
            <person name="de Vries R.P."/>
            <person name="Ferreira P."/>
            <person name="Findley K."/>
            <person name="Foster B."/>
            <person name="Gaskell J."/>
            <person name="Glotzer D."/>
            <person name="Gorecki P."/>
            <person name="Heitman J."/>
            <person name="Hesse C."/>
            <person name="Hori C."/>
            <person name="Igarashi K."/>
            <person name="Jurgens J.A."/>
            <person name="Kallen N."/>
            <person name="Kersten P."/>
            <person name="Kohler A."/>
            <person name="Kuees U."/>
            <person name="Kumar T.K.A."/>
            <person name="Kuo A."/>
            <person name="LaButti K."/>
            <person name="Larrondo L.F."/>
            <person name="Lindquist E."/>
            <person name="Ling A."/>
            <person name="Lombard V."/>
            <person name="Lucas S."/>
            <person name="Lundell T."/>
            <person name="Martin R."/>
            <person name="McLaughlin D.J."/>
            <person name="Morgenstern I."/>
            <person name="Morin E."/>
            <person name="Murat C."/>
            <person name="Nagy L.G."/>
            <person name="Nolan M."/>
            <person name="Ohm R.A."/>
            <person name="Patyshakuliyeva A."/>
            <person name="Rokas A."/>
            <person name="Ruiz-Duenas F.J."/>
            <person name="Sabat G."/>
            <person name="Salamov A."/>
            <person name="Samejima M."/>
            <person name="Schmutz J."/>
            <person name="Slot J.C."/>
            <person name="St John F."/>
            <person name="Stenlid J."/>
            <person name="Sun H."/>
            <person name="Sun S."/>
            <person name="Syed K."/>
            <person name="Tsang A."/>
            <person name="Wiebenga A."/>
            <person name="Young D."/>
            <person name="Pisabarro A."/>
            <person name="Eastwood D.C."/>
            <person name="Martin F."/>
            <person name="Cullen D."/>
            <person name="Grigoriev I.V."/>
            <person name="Hibbett D.S."/>
        </authorList>
    </citation>
    <scope>NUCLEOTIDE SEQUENCE [LARGE SCALE GENOMIC DNA]</scope>
    <source>
        <strain evidence="4">RWD-64-598 SS2</strain>
    </source>
</reference>
<feature type="transmembrane region" description="Helical" evidence="2">
    <location>
        <begin position="47"/>
        <end position="70"/>
    </location>
</feature>
<keyword evidence="4" id="KW-1185">Reference proteome</keyword>